<dbReference type="GeneID" id="95544954"/>
<dbReference type="Gene3D" id="3.30.450.40">
    <property type="match status" value="2"/>
</dbReference>
<dbReference type="SMART" id="SM00065">
    <property type="entry name" value="GAF"/>
    <property type="match status" value="2"/>
</dbReference>
<evidence type="ECO:0000259" key="5">
    <source>
        <dbReference type="SMART" id="SM00065"/>
    </source>
</evidence>
<dbReference type="GO" id="GO:0000155">
    <property type="term" value="F:phosphorelay sensor kinase activity"/>
    <property type="evidence" value="ECO:0007669"/>
    <property type="project" value="InterPro"/>
</dbReference>
<dbReference type="Pfam" id="PF13185">
    <property type="entry name" value="GAF_2"/>
    <property type="match status" value="2"/>
</dbReference>
<dbReference type="SUPFAM" id="SSF55781">
    <property type="entry name" value="GAF domain-like"/>
    <property type="match status" value="2"/>
</dbReference>
<organism evidence="6 7">
    <name type="scientific">Streptomyces scopuliridis RB72</name>
    <dbReference type="NCBI Taxonomy" id="1440053"/>
    <lineage>
        <taxon>Bacteria</taxon>
        <taxon>Bacillati</taxon>
        <taxon>Actinomycetota</taxon>
        <taxon>Actinomycetes</taxon>
        <taxon>Kitasatosporales</taxon>
        <taxon>Streptomycetaceae</taxon>
        <taxon>Streptomyces</taxon>
    </lineage>
</organism>
<keyword evidence="1" id="KW-0808">Transferase</keyword>
<evidence type="ECO:0000256" key="1">
    <source>
        <dbReference type="ARBA" id="ARBA00022679"/>
    </source>
</evidence>
<dbReference type="GO" id="GO:0046983">
    <property type="term" value="F:protein dimerization activity"/>
    <property type="evidence" value="ECO:0007669"/>
    <property type="project" value="InterPro"/>
</dbReference>
<feature type="region of interest" description="Disordered" evidence="4">
    <location>
        <begin position="1"/>
        <end position="34"/>
    </location>
</feature>
<protein>
    <submittedName>
        <fullName evidence="6">Histidine kinase</fullName>
    </submittedName>
</protein>
<dbReference type="InterPro" id="IPR029016">
    <property type="entry name" value="GAF-like_dom_sf"/>
</dbReference>
<dbReference type="OrthoDB" id="5241249at2"/>
<evidence type="ECO:0000313" key="6">
    <source>
        <dbReference type="EMBL" id="PVE10218.1"/>
    </source>
</evidence>
<dbReference type="Gene3D" id="1.20.5.1930">
    <property type="match status" value="1"/>
</dbReference>
<dbReference type="PANTHER" id="PTHR24421">
    <property type="entry name" value="NITRATE/NITRITE SENSOR PROTEIN NARX-RELATED"/>
    <property type="match status" value="1"/>
</dbReference>
<dbReference type="InterPro" id="IPR011712">
    <property type="entry name" value="Sig_transdc_His_kin_sub3_dim/P"/>
</dbReference>
<comment type="caution">
    <text evidence="6">The sequence shown here is derived from an EMBL/GenBank/DDBJ whole genome shotgun (WGS) entry which is preliminary data.</text>
</comment>
<reference evidence="6 7" key="1">
    <citation type="submission" date="2013-12" db="EMBL/GenBank/DDBJ databases">
        <title>Annotated genome of Streptomyces scopuliridis.</title>
        <authorList>
            <person name="Olson J.B."/>
        </authorList>
    </citation>
    <scope>NUCLEOTIDE SEQUENCE [LARGE SCALE GENOMIC DNA]</scope>
    <source>
        <strain evidence="6 7">RB72</strain>
    </source>
</reference>
<dbReference type="RefSeq" id="WP_078490742.1">
    <property type="nucleotide sequence ID" value="NZ_AZSP01000232.1"/>
</dbReference>
<dbReference type="GO" id="GO:0016020">
    <property type="term" value="C:membrane"/>
    <property type="evidence" value="ECO:0007669"/>
    <property type="project" value="InterPro"/>
</dbReference>
<keyword evidence="2 6" id="KW-0418">Kinase</keyword>
<dbReference type="EMBL" id="AZSP01000232">
    <property type="protein sequence ID" value="PVE10218.1"/>
    <property type="molecule type" value="Genomic_DNA"/>
</dbReference>
<evidence type="ECO:0000256" key="3">
    <source>
        <dbReference type="ARBA" id="ARBA00023012"/>
    </source>
</evidence>
<evidence type="ECO:0000256" key="4">
    <source>
        <dbReference type="SAM" id="MobiDB-lite"/>
    </source>
</evidence>
<feature type="domain" description="GAF" evidence="5">
    <location>
        <begin position="51"/>
        <end position="199"/>
    </location>
</feature>
<dbReference type="Pfam" id="PF07730">
    <property type="entry name" value="HisKA_3"/>
    <property type="match status" value="1"/>
</dbReference>
<dbReference type="PANTHER" id="PTHR24421:SF56">
    <property type="entry name" value="OXYGEN SENSOR HISTIDINE KINASE RESPONSE REGULATOR DOST"/>
    <property type="match status" value="1"/>
</dbReference>
<dbReference type="AlphaFoldDB" id="A0A2T7T532"/>
<keyword evidence="3" id="KW-0902">Two-component regulatory system</keyword>
<keyword evidence="7" id="KW-1185">Reference proteome</keyword>
<evidence type="ECO:0000256" key="2">
    <source>
        <dbReference type="ARBA" id="ARBA00022777"/>
    </source>
</evidence>
<accession>A0A2T7T532</accession>
<evidence type="ECO:0000313" key="7">
    <source>
        <dbReference type="Proteomes" id="UP000245992"/>
    </source>
</evidence>
<dbReference type="InterPro" id="IPR003018">
    <property type="entry name" value="GAF"/>
</dbReference>
<dbReference type="Proteomes" id="UP000245992">
    <property type="component" value="Unassembled WGS sequence"/>
</dbReference>
<feature type="compositionally biased region" description="Basic and acidic residues" evidence="4">
    <location>
        <begin position="10"/>
        <end position="32"/>
    </location>
</feature>
<sequence>MSEEGDDDGEGHGDRAIRGRGESRGDRDDDATTPRLPTLLEAVLGIGTDLELRATLQHIVDTAAELIGARYGALGVLDPERGGLTELFTAGMSDADRQRTGRLPDGHTGLLGLLIEDPKPLRLDDLTADPRSAGVPPGHPEMHSFLGVPLQLDTTVLGNLYLTEKRTGSFTEQDQSLLRVLASQAALAIGNARLYGTARQRERWIEGAAAVTTALLTGENASDALMTVAESARVLADAYAGVVLQPTEEGGMEIVAASTVGDPAGIVGTTIEPGSPVLVQLLGGEPVFIEDSSTDPRMTTHVRVRFGPSMMLPLQSGGKLIGTLALPRRRGGRPYRAVDRLLATQFASQAALALVLADSQHDREQLAVFEDRDRIARDLHDLVVQRLFATEMMLESTRRRADSAGLDELLGRAVDELDSTIQEVRTTIFTLQQPPADGPTSVRGMVLRETGGAAVVLGFRPSVRFTGPVDTLVGEPEGRGLLAELRGALAAAHRREGVTAIGVEVDAMARLADGRTGVRLVVTDDGLREDGGRGTTMTWEAPR</sequence>
<gene>
    <name evidence="6" type="ORF">Y717_04825</name>
</gene>
<feature type="domain" description="GAF" evidence="5">
    <location>
        <begin position="220"/>
        <end position="364"/>
    </location>
</feature>
<dbReference type="STRING" id="1440053.GCA_000718095_03502"/>
<proteinExistence type="predicted"/>
<dbReference type="InterPro" id="IPR050482">
    <property type="entry name" value="Sensor_HK_TwoCompSys"/>
</dbReference>
<name>A0A2T7T532_9ACTN</name>